<dbReference type="InterPro" id="IPR033053">
    <property type="entry name" value="Hir3/CABIN1"/>
</dbReference>
<protein>
    <submittedName>
        <fullName evidence="5">Tetratricopeptide repeat-containing protein</fullName>
    </submittedName>
</protein>
<feature type="compositionally biased region" description="Pro residues" evidence="4">
    <location>
        <begin position="1552"/>
        <end position="1565"/>
    </location>
</feature>
<dbReference type="GeneID" id="14912073"/>
<dbReference type="VEuPathDB" id="AmoebaDB:ACA1_259490"/>
<dbReference type="RefSeq" id="XP_004333638.1">
    <property type="nucleotide sequence ID" value="XM_004333590.1"/>
</dbReference>
<keyword evidence="2" id="KW-0539">Nucleus</keyword>
<dbReference type="SMART" id="SM00028">
    <property type="entry name" value="TPR"/>
    <property type="match status" value="2"/>
</dbReference>
<organism evidence="5 6">
    <name type="scientific">Acanthamoeba castellanii (strain ATCC 30010 / Neff)</name>
    <dbReference type="NCBI Taxonomy" id="1257118"/>
    <lineage>
        <taxon>Eukaryota</taxon>
        <taxon>Amoebozoa</taxon>
        <taxon>Discosea</taxon>
        <taxon>Longamoebia</taxon>
        <taxon>Centramoebida</taxon>
        <taxon>Acanthamoebidae</taxon>
        <taxon>Acanthamoeba</taxon>
    </lineage>
</organism>
<sequence>MQLRFRAVDEEAEPSPYDSSENEEAKCLELYKEALALQSAGDVRASKLHYKQLLRSPFLATTSHGSSANVAALKLRYLCLKNLADVNDAQGNANAALKYYVQALDVESTDVAVWYHVGSLARRTHHTALARHAFERALSCNPKHWLSLEALLEVVFEIGDQAGCRRICKQLLQLDPGHTSALALLGQLASVPDLTCENSLPAELRTKRKWKEVATEEDRGVTARPYDIDALTWEALAGLLLSIYRLASLNGSLSTPVTIVRTARTLDNPTAEPLPQEPTTSAVVSSATDDVKSPPPRKRSRFSTELMGERRQSSRVKDKSKPDAPQQDARLASLASFFRQWSSSAQQSDGGVQEFRKVAATDVFPPARAAETRYESQDVRSSLERRRGEEADAVIEFIRRYASVGGGNNRGIMELMRACLVWACLDLPDTVPWNALIKERLVALHQGVISHSTTPHPSWVPAAEIAFDLARGDQSAASSRFLATCQTTTDHLFMDQPFLDSLDARLLTRLFWLRARASAMRGDAQATTMNLQACRTHYAEAVLASSGGGRGGERHIVVAYLAEGSVIDEETISRVEESIRSKVDKAHVSSAFHARNYQEVVRVLGPRLMAAPAPKPNNAAMPRQERIYLLGLLAEAYRGCGNPHQALLCGQTLLHETVADLSNPLADTRQATLSLLATVRSVPPGTTWLTPLIPDLKELLRTTALQAAAHPNRELGRGVTALALSTYLCLLEHESGSASNHHHHLVDYVAAAHSQLAQLGACRHEDGAFLRLAIPHLSHVLSREESDRATEPRTKSTEEGREEEETRKASEDEEKGKEDGSESEEMKEDDDDDIEEVEERVEEQLLQCLYCLYNVQLCDARKLDSHPGRGGLFSPETPAQAAALLRAIHPFIRRPARLPAALKASAFDALQQVLHHFPLPPASLYKDGKRWVMAVVNGEPEASAEARPPTYGTAAAVEGDFHQVYENLYFLLAKCMTKREQQQQQQQEAADSASRERSKDKQLQTAWLYKQDLFVNPSRASSWAALGKHYAQELEQLLDAALPWQPCQDAQLRTRVAKYFGRAERCLEQAVKLEPERTGALECLGELILNAVRFRRALPAWSAHKRDFCQRAHSAYERLQRLGPSWRYLYWMAKLERKMGAPVGNYLAQFNGALCLVRTESKRGNNKSECRQHEAEVLYQLHGSRLKELFSPSPDSKGAKKGGKAEEEGEAADTSAEAAQTGQERRTFLLHDAMSALARPHQVYVYFHKSVYRLAWALRESGRVEEAKALLGSIFSDKKLSKQLIQVWRVDLDGPGKFEAYRRKYLLLFNELLRDTRDVDRLELLVLKLFKDPILSQQRDVLVASCSSLVQALAERIREKWSSHEDNPQPLLPPTATTPIDLTYDSPPLSLSQDEVKTWLRRSYDAYLHALSAFARPGGLPREEGAADQEAEQKLGVDRMLVRSFQLYRLAHSHTIPGDADGWSASQVASFCQKAFKTRPPRKVGAEDEEARDYSNRQRADPSDHQQHQRQDYHLLDESLDVSQGPPLLVPPTPDLPRPADLRKKAARRPKPTFPDLPPLSPFRAPPAASSSTSAATTDS</sequence>
<feature type="repeat" description="TPR" evidence="3">
    <location>
        <begin position="111"/>
        <end position="144"/>
    </location>
</feature>
<comment type="subcellular location">
    <subcellularLocation>
        <location evidence="1">Nucleus</location>
    </subcellularLocation>
</comment>
<feature type="region of interest" description="Disordered" evidence="4">
    <location>
        <begin position="781"/>
        <end position="838"/>
    </location>
</feature>
<dbReference type="GO" id="GO:0031491">
    <property type="term" value="F:nucleosome binding"/>
    <property type="evidence" value="ECO:0007669"/>
    <property type="project" value="TreeGrafter"/>
</dbReference>
<feature type="region of interest" description="Disordered" evidence="4">
    <location>
        <begin position="1476"/>
        <end position="1580"/>
    </location>
</feature>
<feature type="compositionally biased region" description="Basic and acidic residues" evidence="4">
    <location>
        <begin position="781"/>
        <end position="820"/>
    </location>
</feature>
<dbReference type="STRING" id="1257118.L8GEZ4"/>
<feature type="compositionally biased region" description="Acidic residues" evidence="4">
    <location>
        <begin position="821"/>
        <end position="838"/>
    </location>
</feature>
<feature type="compositionally biased region" description="Low complexity" evidence="4">
    <location>
        <begin position="1566"/>
        <end position="1580"/>
    </location>
</feature>
<dbReference type="InterPro" id="IPR019734">
    <property type="entry name" value="TPR_rpt"/>
</dbReference>
<evidence type="ECO:0000256" key="3">
    <source>
        <dbReference type="PROSITE-ProRule" id="PRU00339"/>
    </source>
</evidence>
<keyword evidence="6" id="KW-1185">Reference proteome</keyword>
<proteinExistence type="predicted"/>
<dbReference type="PROSITE" id="PS50005">
    <property type="entry name" value="TPR"/>
    <property type="match status" value="1"/>
</dbReference>
<dbReference type="EMBL" id="KB008148">
    <property type="protein sequence ID" value="ELR11625.1"/>
    <property type="molecule type" value="Genomic_DNA"/>
</dbReference>
<dbReference type="PANTHER" id="PTHR15502:SF7">
    <property type="entry name" value="CALCINEURIN-BINDING PROTEIN CABIN-1"/>
    <property type="match status" value="1"/>
</dbReference>
<evidence type="ECO:0000256" key="2">
    <source>
        <dbReference type="ARBA" id="ARBA00023242"/>
    </source>
</evidence>
<dbReference type="GO" id="GO:0006325">
    <property type="term" value="P:chromatin organization"/>
    <property type="evidence" value="ECO:0007669"/>
    <property type="project" value="InterPro"/>
</dbReference>
<feature type="compositionally biased region" description="Basic and acidic residues" evidence="4">
    <location>
        <begin position="1492"/>
        <end position="1517"/>
    </location>
</feature>
<feature type="compositionally biased region" description="Basic and acidic residues" evidence="4">
    <location>
        <begin position="307"/>
        <end position="322"/>
    </location>
</feature>
<dbReference type="SUPFAM" id="SSF48452">
    <property type="entry name" value="TPR-like"/>
    <property type="match status" value="1"/>
</dbReference>
<dbReference type="PANTHER" id="PTHR15502">
    <property type="entry name" value="CALCINEURIN-BINDING PROTEIN CABIN 1-RELATED"/>
    <property type="match status" value="1"/>
</dbReference>
<feature type="region of interest" description="Disordered" evidence="4">
    <location>
        <begin position="1188"/>
        <end position="1220"/>
    </location>
</feature>
<gene>
    <name evidence="5" type="ORF">ACA1_259490</name>
</gene>
<accession>L8GEZ4</accession>
<evidence type="ECO:0000256" key="1">
    <source>
        <dbReference type="ARBA" id="ARBA00004123"/>
    </source>
</evidence>
<evidence type="ECO:0000313" key="6">
    <source>
        <dbReference type="Proteomes" id="UP000011083"/>
    </source>
</evidence>
<feature type="compositionally biased region" description="Polar residues" evidence="4">
    <location>
        <begin position="277"/>
        <end position="288"/>
    </location>
</feature>
<keyword evidence="3" id="KW-0802">TPR repeat</keyword>
<evidence type="ECO:0000256" key="4">
    <source>
        <dbReference type="SAM" id="MobiDB-lite"/>
    </source>
</evidence>
<evidence type="ECO:0000313" key="5">
    <source>
        <dbReference type="EMBL" id="ELR11625.1"/>
    </source>
</evidence>
<feature type="region of interest" description="Disordered" evidence="4">
    <location>
        <begin position="1"/>
        <end position="23"/>
    </location>
</feature>
<dbReference type="KEGG" id="acan:ACA1_259490"/>
<dbReference type="GO" id="GO:0005634">
    <property type="term" value="C:nucleus"/>
    <property type="evidence" value="ECO:0007669"/>
    <property type="project" value="UniProtKB-SubCell"/>
</dbReference>
<reference evidence="5 6" key="1">
    <citation type="journal article" date="2013" name="Genome Biol.">
        <title>Genome of Acanthamoeba castellanii highlights extensive lateral gene transfer and early evolution of tyrosine kinase signaling.</title>
        <authorList>
            <person name="Clarke M."/>
            <person name="Lohan A.J."/>
            <person name="Liu B."/>
            <person name="Lagkouvardos I."/>
            <person name="Roy S."/>
            <person name="Zafar N."/>
            <person name="Bertelli C."/>
            <person name="Schilde C."/>
            <person name="Kianianmomeni A."/>
            <person name="Burglin T.R."/>
            <person name="Frech C."/>
            <person name="Turcotte B."/>
            <person name="Kopec K.O."/>
            <person name="Synnott J.M."/>
            <person name="Choo C."/>
            <person name="Paponov I."/>
            <person name="Finkler A."/>
            <person name="Soon Heng Tan C."/>
            <person name="Hutchins A.P."/>
            <person name="Weinmeier T."/>
            <person name="Rattei T."/>
            <person name="Chu J.S."/>
            <person name="Gimenez G."/>
            <person name="Irimia M."/>
            <person name="Rigden D.J."/>
            <person name="Fitzpatrick D.A."/>
            <person name="Lorenzo-Morales J."/>
            <person name="Bateman A."/>
            <person name="Chiu C.H."/>
            <person name="Tang P."/>
            <person name="Hegemann P."/>
            <person name="Fromm H."/>
            <person name="Raoult D."/>
            <person name="Greub G."/>
            <person name="Miranda-Saavedra D."/>
            <person name="Chen N."/>
            <person name="Nash P."/>
            <person name="Ginger M.L."/>
            <person name="Horn M."/>
            <person name="Schaap P."/>
            <person name="Caler L."/>
            <person name="Loftus B."/>
        </authorList>
    </citation>
    <scope>NUCLEOTIDE SEQUENCE [LARGE SCALE GENOMIC DNA]</scope>
    <source>
        <strain evidence="5 6">Neff</strain>
    </source>
</reference>
<dbReference type="Proteomes" id="UP000011083">
    <property type="component" value="Unassembled WGS sequence"/>
</dbReference>
<feature type="region of interest" description="Disordered" evidence="4">
    <location>
        <begin position="268"/>
        <end position="326"/>
    </location>
</feature>
<feature type="compositionally biased region" description="Pro residues" evidence="4">
    <location>
        <begin position="1528"/>
        <end position="1537"/>
    </location>
</feature>
<name>L8GEZ4_ACACF</name>
<dbReference type="InterPro" id="IPR011990">
    <property type="entry name" value="TPR-like_helical_dom_sf"/>
</dbReference>
<dbReference type="OrthoDB" id="77564at2759"/>
<dbReference type="Gene3D" id="1.25.40.10">
    <property type="entry name" value="Tetratricopeptide repeat domain"/>
    <property type="match status" value="2"/>
</dbReference>